<name>A0ACC0Z6U9_9ROSI</name>
<evidence type="ECO:0000313" key="1">
    <source>
        <dbReference type="EMBL" id="KAJ0046664.1"/>
    </source>
</evidence>
<dbReference type="Proteomes" id="UP001163603">
    <property type="component" value="Chromosome 3"/>
</dbReference>
<gene>
    <name evidence="1" type="ORF">Pint_05741</name>
</gene>
<sequence length="190" mass="21050">MSRIDDAARGILRLKEHRELDTEAVRKSLVLFKNGATILNAIKEPRLIQAQMLSSKKILTLTLSRSETINNVCGNIKCVVVVISDCPLVTEPYVSTVDALVVAWLLGSEGKGMSDVLFGDYPFTGELARTWFERVDQLPMNVGDPHYDPLFPFGFALFVGNHPPPCHSTHRCALLKTPKFPNPDSFPNTA</sequence>
<proteinExistence type="predicted"/>
<dbReference type="EMBL" id="CM047738">
    <property type="protein sequence ID" value="KAJ0046664.1"/>
    <property type="molecule type" value="Genomic_DNA"/>
</dbReference>
<evidence type="ECO:0000313" key="2">
    <source>
        <dbReference type="Proteomes" id="UP001163603"/>
    </source>
</evidence>
<organism evidence="1 2">
    <name type="scientific">Pistacia integerrima</name>
    <dbReference type="NCBI Taxonomy" id="434235"/>
    <lineage>
        <taxon>Eukaryota</taxon>
        <taxon>Viridiplantae</taxon>
        <taxon>Streptophyta</taxon>
        <taxon>Embryophyta</taxon>
        <taxon>Tracheophyta</taxon>
        <taxon>Spermatophyta</taxon>
        <taxon>Magnoliopsida</taxon>
        <taxon>eudicotyledons</taxon>
        <taxon>Gunneridae</taxon>
        <taxon>Pentapetalae</taxon>
        <taxon>rosids</taxon>
        <taxon>malvids</taxon>
        <taxon>Sapindales</taxon>
        <taxon>Anacardiaceae</taxon>
        <taxon>Pistacia</taxon>
    </lineage>
</organism>
<keyword evidence="2" id="KW-1185">Reference proteome</keyword>
<accession>A0ACC0Z6U9</accession>
<reference evidence="2" key="1">
    <citation type="journal article" date="2023" name="G3 (Bethesda)">
        <title>Genome assembly and association tests identify interacting loci associated with vigor, precocity, and sex in interspecific pistachio rootstocks.</title>
        <authorList>
            <person name="Palmer W."/>
            <person name="Jacygrad E."/>
            <person name="Sagayaradj S."/>
            <person name="Cavanaugh K."/>
            <person name="Han R."/>
            <person name="Bertier L."/>
            <person name="Beede B."/>
            <person name="Kafkas S."/>
            <person name="Golino D."/>
            <person name="Preece J."/>
            <person name="Michelmore R."/>
        </authorList>
    </citation>
    <scope>NUCLEOTIDE SEQUENCE [LARGE SCALE GENOMIC DNA]</scope>
</reference>
<protein>
    <submittedName>
        <fullName evidence="1">Uncharacterized protein</fullName>
    </submittedName>
</protein>
<comment type="caution">
    <text evidence="1">The sequence shown here is derived from an EMBL/GenBank/DDBJ whole genome shotgun (WGS) entry which is preliminary data.</text>
</comment>